<protein>
    <recommendedName>
        <fullName evidence="1">Putative restriction endonuclease domain-containing protein</fullName>
    </recommendedName>
</protein>
<proteinExistence type="predicted"/>
<name>A0A9W6C5V9_9FIRM</name>
<dbReference type="InterPro" id="IPR011335">
    <property type="entry name" value="Restrct_endonuc-II-like"/>
</dbReference>
<reference evidence="2 4" key="5">
    <citation type="journal article" date="2023" name="Int. J. Syst. Evol. Microbiol.">
        <title>Sellimonas catena sp. nov., isolated from human faeces.</title>
        <authorList>
            <person name="Hisatomi A."/>
            <person name="Ohkuma M."/>
            <person name="Sakamoto M."/>
        </authorList>
    </citation>
    <scope>NUCLEOTIDE SEQUENCE [LARGE SCALE GENOMIC DNA]</scope>
    <source>
        <strain evidence="2 4">12EGH17</strain>
        <strain evidence="3">18CBH55</strain>
    </source>
</reference>
<dbReference type="EMBL" id="BSCH01000009">
    <property type="protein sequence ID" value="GLG90223.1"/>
    <property type="molecule type" value="Genomic_DNA"/>
</dbReference>
<dbReference type="PANTHER" id="PTHR34107">
    <property type="entry name" value="SLL0198 PROTEIN-RELATED"/>
    <property type="match status" value="1"/>
</dbReference>
<organism evidence="2 4">
    <name type="scientific">Sellimonas catena</name>
    <dbReference type="NCBI Taxonomy" id="2994035"/>
    <lineage>
        <taxon>Bacteria</taxon>
        <taxon>Bacillati</taxon>
        <taxon>Bacillota</taxon>
        <taxon>Clostridia</taxon>
        <taxon>Lachnospirales</taxon>
        <taxon>Lachnospiraceae</taxon>
        <taxon>Sellimonas</taxon>
    </lineage>
</organism>
<dbReference type="InterPro" id="IPR008538">
    <property type="entry name" value="Uma2"/>
</dbReference>
<dbReference type="PANTHER" id="PTHR34107:SF4">
    <property type="entry name" value="SLL1222 PROTEIN"/>
    <property type="match status" value="1"/>
</dbReference>
<dbReference type="Proteomes" id="UP001145094">
    <property type="component" value="Unassembled WGS sequence"/>
</dbReference>
<reference evidence="3" key="4">
    <citation type="submission" date="2022-11" db="EMBL/GenBank/DDBJ databases">
        <title>Draft genome sequence of Sellimonas catena strain 18CBH55.</title>
        <authorList>
            <person name="Atsushi H."/>
            <person name="Moriya O."/>
            <person name="Mitsuo S."/>
        </authorList>
    </citation>
    <scope>NUCLEOTIDE SEQUENCE</scope>
    <source>
        <strain evidence="3">18CBH55</strain>
    </source>
</reference>
<dbReference type="RefSeq" id="WP_281845095.1">
    <property type="nucleotide sequence ID" value="NZ_BSBO01000003.1"/>
</dbReference>
<evidence type="ECO:0000313" key="2">
    <source>
        <dbReference type="EMBL" id="GLG03272.1"/>
    </source>
</evidence>
<dbReference type="Gene3D" id="3.90.1570.10">
    <property type="entry name" value="tt1808, chain A"/>
    <property type="match status" value="1"/>
</dbReference>
<comment type="caution">
    <text evidence="2">The sequence shown here is derived from an EMBL/GenBank/DDBJ whole genome shotgun (WGS) entry which is preliminary data.</text>
</comment>
<dbReference type="SUPFAM" id="SSF52980">
    <property type="entry name" value="Restriction endonuclease-like"/>
    <property type="match status" value="1"/>
</dbReference>
<keyword evidence="4" id="KW-1185">Reference proteome</keyword>
<dbReference type="Pfam" id="PF05685">
    <property type="entry name" value="Uma2"/>
    <property type="match status" value="1"/>
</dbReference>
<dbReference type="AlphaFoldDB" id="A0A9W6C5V9"/>
<reference evidence="2" key="2">
    <citation type="submission" date="2022-11" db="EMBL/GenBank/DDBJ databases">
        <title>Draft genome sequence of Sellimonas catena strain 12EGH17.</title>
        <authorList>
            <person name="Hisatomi A."/>
            <person name="Ohkuma M."/>
            <person name="Sakamoto M."/>
        </authorList>
    </citation>
    <scope>NUCLEOTIDE SEQUENCE</scope>
    <source>
        <strain evidence="2">12EGH17</strain>
    </source>
</reference>
<dbReference type="Proteomes" id="UP001145145">
    <property type="component" value="Unassembled WGS sequence"/>
</dbReference>
<sequence length="182" mass="20602">MALTPKNNEYTIDDIYALPDGQRAELIDGQMYMIAPPGRRHQLILGFLYRKIADYIEQKGGSCEVDIAPFAVFLNADDKNYVEPDISVICDSKKLNDKGCTGAPDWIIEIVSPGSRRTDYFTKLFKYRTAGVLEYWIVDPDKNRVTVYNFQSEDTAEFTFADSVKAGIYGDLQIDFSSLNLL</sequence>
<dbReference type="InterPro" id="IPR012296">
    <property type="entry name" value="Nuclease_put_TT1808"/>
</dbReference>
<feature type="domain" description="Putative restriction endonuclease" evidence="1">
    <location>
        <begin position="14"/>
        <end position="151"/>
    </location>
</feature>
<accession>A0A9W6C5V9</accession>
<gene>
    <name evidence="2" type="ORF">Selli1_04460</name>
    <name evidence="3" type="ORF">Selli2_16500</name>
</gene>
<evidence type="ECO:0000313" key="4">
    <source>
        <dbReference type="Proteomes" id="UP001145145"/>
    </source>
</evidence>
<evidence type="ECO:0000313" key="3">
    <source>
        <dbReference type="EMBL" id="GLG90223.1"/>
    </source>
</evidence>
<reference evidence="2" key="1">
    <citation type="submission" date="2022-11" db="EMBL/GenBank/DDBJ databases">
        <title>Draft genome sequence of Sellimonas catena strain 12EGH17.</title>
        <authorList>
            <person name="Atsushi H."/>
            <person name="Moriya O."/>
            <person name="Mitsuo S."/>
        </authorList>
    </citation>
    <scope>NUCLEOTIDE SEQUENCE</scope>
    <source>
        <strain evidence="2">12EGH17</strain>
    </source>
</reference>
<evidence type="ECO:0000259" key="1">
    <source>
        <dbReference type="Pfam" id="PF05685"/>
    </source>
</evidence>
<dbReference type="EMBL" id="BSBO01000003">
    <property type="protein sequence ID" value="GLG03272.1"/>
    <property type="molecule type" value="Genomic_DNA"/>
</dbReference>
<reference evidence="3" key="3">
    <citation type="submission" date="2022-11" db="EMBL/GenBank/DDBJ databases">
        <title>Draft genome sequence of Sellimonas catena strain 18CBH55.</title>
        <authorList>
            <person name="Hisatomi A."/>
            <person name="Ohkuma M."/>
            <person name="Sakamoto M."/>
        </authorList>
    </citation>
    <scope>NUCLEOTIDE SEQUENCE</scope>
    <source>
        <strain evidence="3">18CBH55</strain>
    </source>
</reference>
<dbReference type="CDD" id="cd06260">
    <property type="entry name" value="DUF820-like"/>
    <property type="match status" value="1"/>
</dbReference>